<feature type="signal peptide" evidence="1">
    <location>
        <begin position="1"/>
        <end position="22"/>
    </location>
</feature>
<keyword evidence="3" id="KW-1185">Reference proteome</keyword>
<sequence>MCTIFKYLTIIFFLIKTNDTLAQEADDETPDIIATFRGPFEDSLQYSKDGAGICSATISCDLLQSPIKMFKLAYKEFKAIYKNQCSHLNSTQPERLQEIEQHKDSITILSENYTNIEKPPESDGANELDNNNVRRVLNDICYRPVSRNDLASTDPPTTIEITSTIEEITSTIETTIVVAKFGEKANFHEAKYEQYPS</sequence>
<dbReference type="Proteomes" id="UP000826195">
    <property type="component" value="Unassembled WGS sequence"/>
</dbReference>
<dbReference type="EMBL" id="JAHXZJ010002609">
    <property type="protein sequence ID" value="KAH0539877.1"/>
    <property type="molecule type" value="Genomic_DNA"/>
</dbReference>
<evidence type="ECO:0000256" key="1">
    <source>
        <dbReference type="SAM" id="SignalP"/>
    </source>
</evidence>
<comment type="caution">
    <text evidence="2">The sequence shown here is derived from an EMBL/GenBank/DDBJ whole genome shotgun (WGS) entry which is preliminary data.</text>
</comment>
<proteinExistence type="predicted"/>
<evidence type="ECO:0000313" key="2">
    <source>
        <dbReference type="EMBL" id="KAH0539877.1"/>
    </source>
</evidence>
<keyword evidence="1" id="KW-0732">Signal</keyword>
<gene>
    <name evidence="2" type="ORF">KQX54_009320</name>
</gene>
<reference evidence="2 3" key="1">
    <citation type="journal article" date="2021" name="J. Hered.">
        <title>A chromosome-level genome assembly of the parasitoid wasp, Cotesia glomerata (Hymenoptera: Braconidae).</title>
        <authorList>
            <person name="Pinto B.J."/>
            <person name="Weis J.J."/>
            <person name="Gamble T."/>
            <person name="Ode P.J."/>
            <person name="Paul R."/>
            <person name="Zaspel J.M."/>
        </authorList>
    </citation>
    <scope>NUCLEOTIDE SEQUENCE [LARGE SCALE GENOMIC DNA]</scope>
    <source>
        <strain evidence="2">CgM1</strain>
    </source>
</reference>
<name>A0AAV7HY76_COTGL</name>
<dbReference type="AlphaFoldDB" id="A0AAV7HY76"/>
<organism evidence="2 3">
    <name type="scientific">Cotesia glomerata</name>
    <name type="common">Lepidopteran parasitic wasp</name>
    <name type="synonym">Apanteles glomeratus</name>
    <dbReference type="NCBI Taxonomy" id="32391"/>
    <lineage>
        <taxon>Eukaryota</taxon>
        <taxon>Metazoa</taxon>
        <taxon>Ecdysozoa</taxon>
        <taxon>Arthropoda</taxon>
        <taxon>Hexapoda</taxon>
        <taxon>Insecta</taxon>
        <taxon>Pterygota</taxon>
        <taxon>Neoptera</taxon>
        <taxon>Endopterygota</taxon>
        <taxon>Hymenoptera</taxon>
        <taxon>Apocrita</taxon>
        <taxon>Ichneumonoidea</taxon>
        <taxon>Braconidae</taxon>
        <taxon>Microgastrinae</taxon>
        <taxon>Cotesia</taxon>
    </lineage>
</organism>
<feature type="chain" id="PRO_5043955911" evidence="1">
    <location>
        <begin position="23"/>
        <end position="197"/>
    </location>
</feature>
<accession>A0AAV7HY76</accession>
<evidence type="ECO:0000313" key="3">
    <source>
        <dbReference type="Proteomes" id="UP000826195"/>
    </source>
</evidence>
<protein>
    <submittedName>
        <fullName evidence="2">Uncharacterized protein</fullName>
    </submittedName>
</protein>